<dbReference type="Pfam" id="PF01431">
    <property type="entry name" value="Peptidase_M13"/>
    <property type="match status" value="1"/>
</dbReference>
<dbReference type="PRINTS" id="PR00786">
    <property type="entry name" value="NEPRILYSIN"/>
</dbReference>
<name>A0A5K7S5R0_9BACT</name>
<dbReference type="InterPro" id="IPR018497">
    <property type="entry name" value="Peptidase_M13_C"/>
</dbReference>
<evidence type="ECO:0000256" key="3">
    <source>
        <dbReference type="ARBA" id="ARBA00022670"/>
    </source>
</evidence>
<dbReference type="PANTHER" id="PTHR11733">
    <property type="entry name" value="ZINC METALLOPROTEASE FAMILY M13 NEPRILYSIN-RELATED"/>
    <property type="match status" value="1"/>
</dbReference>
<dbReference type="GO" id="GO:0046872">
    <property type="term" value="F:metal ion binding"/>
    <property type="evidence" value="ECO:0007669"/>
    <property type="project" value="UniProtKB-KW"/>
</dbReference>
<dbReference type="InterPro" id="IPR008753">
    <property type="entry name" value="Peptidase_M13_N"/>
</dbReference>
<dbReference type="InterPro" id="IPR042089">
    <property type="entry name" value="Peptidase_M13_dom_2"/>
</dbReference>
<dbReference type="Proteomes" id="UP001193389">
    <property type="component" value="Chromosome"/>
</dbReference>
<protein>
    <submittedName>
        <fullName evidence="10">Metallopeptidase</fullName>
    </submittedName>
</protein>
<evidence type="ECO:0000259" key="9">
    <source>
        <dbReference type="Pfam" id="PF05649"/>
    </source>
</evidence>
<reference evidence="10" key="1">
    <citation type="journal article" date="2020" name="Int. J. Syst. Evol. Microbiol.">
        <title>Aquipluma nitroreducens gen. nov. sp. nov., a novel facultatively anaerobic bacterium isolated from a freshwater lake.</title>
        <authorList>
            <person name="Watanabe M."/>
            <person name="Kojima H."/>
            <person name="Fukui M."/>
        </authorList>
    </citation>
    <scope>NUCLEOTIDE SEQUENCE</scope>
    <source>
        <strain evidence="10">MeG22</strain>
    </source>
</reference>
<dbReference type="CDD" id="cd08662">
    <property type="entry name" value="M13"/>
    <property type="match status" value="1"/>
</dbReference>
<dbReference type="SUPFAM" id="SSF55486">
    <property type="entry name" value="Metalloproteases ('zincins'), catalytic domain"/>
    <property type="match status" value="1"/>
</dbReference>
<sequence>MGNLNRFVLISLLMGSLSCRQEPPKLKAIDLADMDKSYSPATDFDNYSNGGWKKRFPIPDEKSRFGSFDLLADSGEVQVQKLITGIASSKQTAGSIASKIADFYNTGMDTAKIETDGLAPVQPLFNEISAIQNKDDVMKVVADLHTQGIRPMYSLFSDADQKNSEMVVAYLYQGGLGMPDRDYYMKDDERSKSIQEAYKIHLQKIFVLAGDNEANSKLNSSIVYKLEYRLAKSSMTLLEQRDPHKIYHKMNLEGLRKISPEIDWSVQFQNLGLKNPGDFIVGQPDFVAELGKMLNEVSVDDWKIYLKWQVLRSTASYLPLAFVNQSFDFFGKTLSGQMAQRPRWKRVQESTNGALSEALGQLYVQKYFPAESKKRMIELVNNLRVSLGERIQKLAWMSNETKAKALDKLAAITVKVGYPDKWRDYSSLEVSTDSYCANVLRARQFDFNYMISKVNKPVDRTEWMMAPQEVNAYYNPSMNEIVFPAAILQPPFFYVDGDDAVNYGAIGVVIGHEMTHGFDDQGCQYDKVGNLNNWWTDEDSKLFKERTSVLVNQFSGFTVLDTLKANGELSLGENIADLGGLNVAYIALHKVLTGNENPIDGFTPDQRFFLAYAHLWAQNIRDKEIVRRTKEDPHSLGRFRILGPLRNMPEFHKAFDVKEGDYMYLKEADRAVIW</sequence>
<evidence type="ECO:0000256" key="7">
    <source>
        <dbReference type="ARBA" id="ARBA00023049"/>
    </source>
</evidence>
<dbReference type="PROSITE" id="PS51257">
    <property type="entry name" value="PROKAR_LIPOPROTEIN"/>
    <property type="match status" value="1"/>
</dbReference>
<evidence type="ECO:0000259" key="8">
    <source>
        <dbReference type="Pfam" id="PF01431"/>
    </source>
</evidence>
<feature type="domain" description="Peptidase M13 C-terminal" evidence="8">
    <location>
        <begin position="471"/>
        <end position="669"/>
    </location>
</feature>
<dbReference type="KEGG" id="anf:AQPE_1035"/>
<keyword evidence="11" id="KW-1185">Reference proteome</keyword>
<evidence type="ECO:0000256" key="2">
    <source>
        <dbReference type="ARBA" id="ARBA00007357"/>
    </source>
</evidence>
<keyword evidence="7" id="KW-0482">Metalloprotease</keyword>
<dbReference type="PROSITE" id="PS51885">
    <property type="entry name" value="NEPRILYSIN"/>
    <property type="match status" value="1"/>
</dbReference>
<dbReference type="GO" id="GO:0016485">
    <property type="term" value="P:protein processing"/>
    <property type="evidence" value="ECO:0007669"/>
    <property type="project" value="TreeGrafter"/>
</dbReference>
<evidence type="ECO:0000313" key="10">
    <source>
        <dbReference type="EMBL" id="BBE16888.1"/>
    </source>
</evidence>
<dbReference type="Gene3D" id="3.40.390.10">
    <property type="entry name" value="Collagenase (Catalytic Domain)"/>
    <property type="match status" value="1"/>
</dbReference>
<dbReference type="InterPro" id="IPR024079">
    <property type="entry name" value="MetalloPept_cat_dom_sf"/>
</dbReference>
<evidence type="ECO:0000256" key="4">
    <source>
        <dbReference type="ARBA" id="ARBA00022723"/>
    </source>
</evidence>
<dbReference type="GO" id="GO:0005886">
    <property type="term" value="C:plasma membrane"/>
    <property type="evidence" value="ECO:0007669"/>
    <property type="project" value="TreeGrafter"/>
</dbReference>
<dbReference type="GO" id="GO:0004222">
    <property type="term" value="F:metalloendopeptidase activity"/>
    <property type="evidence" value="ECO:0007669"/>
    <property type="project" value="InterPro"/>
</dbReference>
<dbReference type="RefSeq" id="WP_318349923.1">
    <property type="nucleotide sequence ID" value="NZ_AP018694.1"/>
</dbReference>
<dbReference type="Pfam" id="PF05649">
    <property type="entry name" value="Peptidase_M13_N"/>
    <property type="match status" value="1"/>
</dbReference>
<comment type="similarity">
    <text evidence="2">Belongs to the peptidase M13 family.</text>
</comment>
<dbReference type="Gene3D" id="1.10.1380.10">
    <property type="entry name" value="Neutral endopeptidase , domain2"/>
    <property type="match status" value="1"/>
</dbReference>
<dbReference type="InterPro" id="IPR000718">
    <property type="entry name" value="Peptidase_M13"/>
</dbReference>
<dbReference type="EMBL" id="AP018694">
    <property type="protein sequence ID" value="BBE16888.1"/>
    <property type="molecule type" value="Genomic_DNA"/>
</dbReference>
<keyword evidence="6" id="KW-0862">Zinc</keyword>
<accession>A0A5K7S5R0</accession>
<feature type="domain" description="Peptidase M13 N-terminal" evidence="9">
    <location>
        <begin position="40"/>
        <end position="419"/>
    </location>
</feature>
<keyword evidence="4" id="KW-0479">Metal-binding</keyword>
<evidence type="ECO:0000256" key="1">
    <source>
        <dbReference type="ARBA" id="ARBA00001947"/>
    </source>
</evidence>
<dbReference type="AlphaFoldDB" id="A0A5K7S5R0"/>
<evidence type="ECO:0000313" key="11">
    <source>
        <dbReference type="Proteomes" id="UP001193389"/>
    </source>
</evidence>
<dbReference type="PANTHER" id="PTHR11733:SF167">
    <property type="entry name" value="FI17812P1-RELATED"/>
    <property type="match status" value="1"/>
</dbReference>
<evidence type="ECO:0000256" key="5">
    <source>
        <dbReference type="ARBA" id="ARBA00022801"/>
    </source>
</evidence>
<keyword evidence="5" id="KW-0378">Hydrolase</keyword>
<proteinExistence type="inferred from homology"/>
<organism evidence="10 11">
    <name type="scientific">Aquipluma nitroreducens</name>
    <dbReference type="NCBI Taxonomy" id="2010828"/>
    <lineage>
        <taxon>Bacteria</taxon>
        <taxon>Pseudomonadati</taxon>
        <taxon>Bacteroidota</taxon>
        <taxon>Bacteroidia</taxon>
        <taxon>Marinilabiliales</taxon>
        <taxon>Prolixibacteraceae</taxon>
        <taxon>Aquipluma</taxon>
    </lineage>
</organism>
<evidence type="ECO:0000256" key="6">
    <source>
        <dbReference type="ARBA" id="ARBA00022833"/>
    </source>
</evidence>
<comment type="cofactor">
    <cofactor evidence="1">
        <name>Zn(2+)</name>
        <dbReference type="ChEBI" id="CHEBI:29105"/>
    </cofactor>
</comment>
<gene>
    <name evidence="10" type="ORF">AQPE_1035</name>
</gene>
<keyword evidence="3" id="KW-0645">Protease</keyword>